<accession>A0A2T0U8A9</accession>
<evidence type="ECO:0000256" key="1">
    <source>
        <dbReference type="RuleBase" id="RU362001"/>
    </source>
</evidence>
<reference evidence="2 3" key="1">
    <citation type="submission" date="2018-03" db="EMBL/GenBank/DDBJ databases">
        <title>Genomic Encyclopedia of Type Strains, Phase III (KMG-III): the genomes of soil and plant-associated and newly described type strains.</title>
        <authorList>
            <person name="Whitman W."/>
        </authorList>
    </citation>
    <scope>NUCLEOTIDE SEQUENCE [LARGE SCALE GENOMIC DNA]</scope>
    <source>
        <strain evidence="2 3">CGMCC 4.7067</strain>
    </source>
</reference>
<dbReference type="AlphaFoldDB" id="A0A2T0U8A9"/>
<gene>
    <name evidence="2" type="ORF">B0I28_11510</name>
</gene>
<proteinExistence type="inferred from homology"/>
<dbReference type="OrthoDB" id="4554345at2"/>
<dbReference type="InterPro" id="IPR010310">
    <property type="entry name" value="T7SS_ESAT-6-like"/>
</dbReference>
<protein>
    <recommendedName>
        <fullName evidence="1">ESAT-6-like protein</fullName>
    </recommendedName>
</protein>
<organism evidence="2 3">
    <name type="scientific">Glycomyces artemisiae</name>
    <dbReference type="NCBI Taxonomy" id="1076443"/>
    <lineage>
        <taxon>Bacteria</taxon>
        <taxon>Bacillati</taxon>
        <taxon>Actinomycetota</taxon>
        <taxon>Actinomycetes</taxon>
        <taxon>Glycomycetales</taxon>
        <taxon>Glycomycetaceae</taxon>
        <taxon>Glycomyces</taxon>
    </lineage>
</organism>
<comment type="caution">
    <text evidence="2">The sequence shown here is derived from an EMBL/GenBank/DDBJ whole genome shotgun (WGS) entry which is preliminary data.</text>
</comment>
<dbReference type="InterPro" id="IPR036689">
    <property type="entry name" value="ESAT-6-like_sf"/>
</dbReference>
<evidence type="ECO:0000313" key="3">
    <source>
        <dbReference type="Proteomes" id="UP000238176"/>
    </source>
</evidence>
<keyword evidence="3" id="KW-1185">Reference proteome</keyword>
<dbReference type="EMBL" id="PVTJ01000015">
    <property type="protein sequence ID" value="PRY54156.1"/>
    <property type="molecule type" value="Genomic_DNA"/>
</dbReference>
<dbReference type="Pfam" id="PF06013">
    <property type="entry name" value="WXG100"/>
    <property type="match status" value="1"/>
</dbReference>
<dbReference type="Proteomes" id="UP000238176">
    <property type="component" value="Unassembled WGS sequence"/>
</dbReference>
<dbReference type="Gene3D" id="1.10.287.1060">
    <property type="entry name" value="ESAT-6-like"/>
    <property type="match status" value="1"/>
</dbReference>
<comment type="similarity">
    <text evidence="1">Belongs to the WXG100 family.</text>
</comment>
<sequence length="96" mass="10033">MVAMTTETVQQAAIDTLNTRQDVDGTLSGLKSLCDMLASAWTGSGATAFQAVMADWDKEAQDLLDALENIANMLDASAVATDDQDSESASDFGGLL</sequence>
<name>A0A2T0U8A9_9ACTN</name>
<dbReference type="SUPFAM" id="SSF140453">
    <property type="entry name" value="EsxAB dimer-like"/>
    <property type="match status" value="1"/>
</dbReference>
<dbReference type="NCBIfam" id="TIGR03930">
    <property type="entry name" value="WXG100_ESAT6"/>
    <property type="match status" value="1"/>
</dbReference>
<evidence type="ECO:0000313" key="2">
    <source>
        <dbReference type="EMBL" id="PRY54156.1"/>
    </source>
</evidence>